<feature type="domain" description="Methyltransferase" evidence="5">
    <location>
        <begin position="119"/>
        <end position="191"/>
    </location>
</feature>
<comment type="catalytic activity">
    <reaction evidence="4">
        <text>L-glutaminyl-[peptide chain release factor] + S-adenosyl-L-methionine = N(5)-methyl-L-glutaminyl-[peptide chain release factor] + S-adenosyl-L-homocysteine + H(+)</text>
        <dbReference type="Rhea" id="RHEA:42896"/>
        <dbReference type="Rhea" id="RHEA-COMP:10271"/>
        <dbReference type="Rhea" id="RHEA-COMP:10272"/>
        <dbReference type="ChEBI" id="CHEBI:15378"/>
        <dbReference type="ChEBI" id="CHEBI:30011"/>
        <dbReference type="ChEBI" id="CHEBI:57856"/>
        <dbReference type="ChEBI" id="CHEBI:59789"/>
        <dbReference type="ChEBI" id="CHEBI:61891"/>
        <dbReference type="EC" id="2.1.1.297"/>
    </reaction>
</comment>
<dbReference type="PANTHER" id="PTHR18895:SF74">
    <property type="entry name" value="MTRF1L RELEASE FACTOR GLUTAMINE METHYLTRANSFERASE"/>
    <property type="match status" value="1"/>
</dbReference>
<feature type="binding site" evidence="4">
    <location>
        <position position="146"/>
    </location>
    <ligand>
        <name>S-adenosyl-L-methionine</name>
        <dbReference type="ChEBI" id="CHEBI:59789"/>
    </ligand>
</feature>
<dbReference type="RefSeq" id="WP_039674980.1">
    <property type="nucleotide sequence ID" value="NZ_CP065689.1"/>
</dbReference>
<dbReference type="Proteomes" id="UP000594905">
    <property type="component" value="Chromosome"/>
</dbReference>
<keyword evidence="1 4" id="KW-0489">Methyltransferase</keyword>
<dbReference type="KEGG" id="cmin:NCTC10288_01474"/>
<dbReference type="InterPro" id="IPR019874">
    <property type="entry name" value="RF_methyltr_PrmC"/>
</dbReference>
<evidence type="ECO:0000259" key="6">
    <source>
        <dbReference type="Pfam" id="PF17827"/>
    </source>
</evidence>
<keyword evidence="2 4" id="KW-0808">Transferase</keyword>
<comment type="function">
    <text evidence="4">Methylates the class 1 translation termination release factors RF1/PrfA and RF2/PrfB on the glutamine residue of the universally conserved GGQ motif.</text>
</comment>
<dbReference type="EC" id="2.1.1.297" evidence="4"/>
<feature type="domain" description="Release factor glutamine methyltransferase N-terminal" evidence="6">
    <location>
        <begin position="8"/>
        <end position="76"/>
    </location>
</feature>
<evidence type="ECO:0000259" key="5">
    <source>
        <dbReference type="Pfam" id="PF13649"/>
    </source>
</evidence>
<sequence length="286" mass="31195">MTFHTYQEALRDAAGRLRAAGVPSPEWDARLLAAHLIHCGHMDIPMDQAPIPGFDVAYGALVRRREAREPLQHILGHAWFGPLELEVGPGVFIPRPETEVLADYAVGILKNSDAEDSRVVDLCTGSGALALYVAHYLPRAQVWGVELSDASLAYAQRNAARYAPELQLVQGDVTDPQVLSELDGTVDLVLTNPPYVPETPDLEPEVYQDPHEAVFGGVDGMDTITAMIPTIARLLRPGGRVGLEHDDETSHQVQEAFRAHGGFEQVDILRDLTGTARFVTAVRGVQ</sequence>
<evidence type="ECO:0000313" key="8">
    <source>
        <dbReference type="EMBL" id="SQI00167.1"/>
    </source>
</evidence>
<reference evidence="8 9" key="1">
    <citation type="submission" date="2018-06" db="EMBL/GenBank/DDBJ databases">
        <authorList>
            <consortium name="Pathogen Informatics"/>
            <person name="Doyle S."/>
        </authorList>
    </citation>
    <scope>NUCLEOTIDE SEQUENCE [LARGE SCALE GENOMIC DNA]</scope>
    <source>
        <strain evidence="8 9">NCTC10288</strain>
    </source>
</reference>
<evidence type="ECO:0000256" key="1">
    <source>
        <dbReference type="ARBA" id="ARBA00022603"/>
    </source>
</evidence>
<dbReference type="Gene3D" id="3.40.50.150">
    <property type="entry name" value="Vaccinia Virus protein VP39"/>
    <property type="match status" value="1"/>
</dbReference>
<dbReference type="PANTHER" id="PTHR18895">
    <property type="entry name" value="HEMK METHYLTRANSFERASE"/>
    <property type="match status" value="1"/>
</dbReference>
<dbReference type="InterPro" id="IPR041698">
    <property type="entry name" value="Methyltransf_25"/>
</dbReference>
<feature type="binding site" evidence="4">
    <location>
        <position position="192"/>
    </location>
    <ligand>
        <name>S-adenosyl-L-methionine</name>
        <dbReference type="ChEBI" id="CHEBI:59789"/>
    </ligand>
</feature>
<evidence type="ECO:0000256" key="2">
    <source>
        <dbReference type="ARBA" id="ARBA00022679"/>
    </source>
</evidence>
<dbReference type="EMBL" id="LS483460">
    <property type="protein sequence ID" value="SQI00167.1"/>
    <property type="molecule type" value="Genomic_DNA"/>
</dbReference>
<accession>A0A2X4R9Y2</accession>
<keyword evidence="10" id="KW-1185">Reference proteome</keyword>
<evidence type="ECO:0000313" key="7">
    <source>
        <dbReference type="EMBL" id="QPS58720.1"/>
    </source>
</evidence>
<dbReference type="Gene3D" id="1.10.8.10">
    <property type="entry name" value="DNA helicase RuvA subunit, C-terminal domain"/>
    <property type="match status" value="1"/>
</dbReference>
<dbReference type="STRING" id="38301.NX84_06270"/>
<proteinExistence type="inferred from homology"/>
<dbReference type="InterPro" id="IPR029063">
    <property type="entry name" value="SAM-dependent_MTases_sf"/>
</dbReference>
<keyword evidence="3 4" id="KW-0949">S-adenosyl-L-methionine</keyword>
<dbReference type="NCBIfam" id="TIGR00536">
    <property type="entry name" value="hemK_fam"/>
    <property type="match status" value="1"/>
</dbReference>
<dbReference type="GeneID" id="70783372"/>
<dbReference type="InterPro" id="IPR050320">
    <property type="entry name" value="N5-glutamine_MTase"/>
</dbReference>
<dbReference type="AlphaFoldDB" id="A0A2X4R9Y2"/>
<dbReference type="InterPro" id="IPR004556">
    <property type="entry name" value="HemK-like"/>
</dbReference>
<feature type="binding site" evidence="4">
    <location>
        <begin position="192"/>
        <end position="195"/>
    </location>
    <ligand>
        <name>substrate</name>
    </ligand>
</feature>
<protein>
    <recommendedName>
        <fullName evidence="4">Release factor glutamine methyltransferase</fullName>
        <shortName evidence="4">RF MTase</shortName>
        <ecNumber evidence="4">2.1.1.297</ecNumber>
    </recommendedName>
    <alternativeName>
        <fullName evidence="4">N5-glutamine methyltransferase PrmC</fullName>
    </alternativeName>
    <alternativeName>
        <fullName evidence="4">Protein-(glutamine-N5) MTase PrmC</fullName>
    </alternativeName>
    <alternativeName>
        <fullName evidence="4">Protein-glutamine N-methyltransferase PrmC</fullName>
    </alternativeName>
</protein>
<evidence type="ECO:0000256" key="3">
    <source>
        <dbReference type="ARBA" id="ARBA00022691"/>
    </source>
</evidence>
<reference evidence="7 10" key="2">
    <citation type="submission" date="2020-12" db="EMBL/GenBank/DDBJ databases">
        <title>FDA dAtabase for Regulatory Grade micrObial Sequences (FDA-ARGOS): Supporting development and validation of Infectious Disease Dx tests.</title>
        <authorList>
            <person name="Sproer C."/>
            <person name="Gronow S."/>
            <person name="Severitt S."/>
            <person name="Schroder I."/>
            <person name="Tallon L."/>
            <person name="Sadzewicz L."/>
            <person name="Zhao X."/>
            <person name="Boylan J."/>
            <person name="Ott S."/>
            <person name="Bowen H."/>
            <person name="Vavikolanu K."/>
            <person name="Mehta A."/>
            <person name="Aluvathingal J."/>
            <person name="Nadendla S."/>
            <person name="Lowell S."/>
            <person name="Myers T."/>
            <person name="Yan Y."/>
            <person name="Sichtig H."/>
        </authorList>
    </citation>
    <scope>NUCLEOTIDE SEQUENCE [LARGE SCALE GENOMIC DNA]</scope>
    <source>
        <strain evidence="7 10">FDAARGOS_894</strain>
    </source>
</reference>
<evidence type="ECO:0000313" key="10">
    <source>
        <dbReference type="Proteomes" id="UP000594905"/>
    </source>
</evidence>
<dbReference type="Pfam" id="PF13649">
    <property type="entry name" value="Methyltransf_25"/>
    <property type="match status" value="1"/>
</dbReference>
<dbReference type="InterPro" id="IPR002052">
    <property type="entry name" value="DNA_methylase_N6_adenine_CS"/>
</dbReference>
<comment type="caution">
    <text evidence="4">Lacks conserved residue(s) required for the propagation of feature annotation.</text>
</comment>
<dbReference type="EMBL" id="CP065689">
    <property type="protein sequence ID" value="QPS58720.1"/>
    <property type="molecule type" value="Genomic_DNA"/>
</dbReference>
<comment type="similarity">
    <text evidence="4">Belongs to the protein N5-glutamine methyltransferase family. PrmC subfamily.</text>
</comment>
<dbReference type="OrthoDB" id="9800643at2"/>
<evidence type="ECO:0000256" key="4">
    <source>
        <dbReference type="HAMAP-Rule" id="MF_02126"/>
    </source>
</evidence>
<name>A0A2X4R9Y2_9CORY</name>
<organism evidence="8 9">
    <name type="scientific">Corynebacterium minutissimum</name>
    <dbReference type="NCBI Taxonomy" id="38301"/>
    <lineage>
        <taxon>Bacteria</taxon>
        <taxon>Bacillati</taxon>
        <taxon>Actinomycetota</taxon>
        <taxon>Actinomycetes</taxon>
        <taxon>Mycobacteriales</taxon>
        <taxon>Corynebacteriaceae</taxon>
        <taxon>Corynebacterium</taxon>
    </lineage>
</organism>
<dbReference type="NCBIfam" id="TIGR03534">
    <property type="entry name" value="RF_mod_PrmC"/>
    <property type="match status" value="1"/>
</dbReference>
<dbReference type="GO" id="GO:0032259">
    <property type="term" value="P:methylation"/>
    <property type="evidence" value="ECO:0007669"/>
    <property type="project" value="UniProtKB-KW"/>
</dbReference>
<dbReference type="PROSITE" id="PS00092">
    <property type="entry name" value="N6_MTASE"/>
    <property type="match status" value="1"/>
</dbReference>
<dbReference type="InterPro" id="IPR040758">
    <property type="entry name" value="PrmC_N"/>
</dbReference>
<dbReference type="HAMAP" id="MF_02126">
    <property type="entry name" value="RF_methyltr_PrmC"/>
    <property type="match status" value="1"/>
</dbReference>
<dbReference type="GO" id="GO:0003676">
    <property type="term" value="F:nucleic acid binding"/>
    <property type="evidence" value="ECO:0007669"/>
    <property type="project" value="InterPro"/>
</dbReference>
<evidence type="ECO:0000313" key="9">
    <source>
        <dbReference type="Proteomes" id="UP000249264"/>
    </source>
</evidence>
<dbReference type="CDD" id="cd02440">
    <property type="entry name" value="AdoMet_MTases"/>
    <property type="match status" value="1"/>
</dbReference>
<gene>
    <name evidence="8" type="primary">hemK</name>
    <name evidence="4 7" type="synonym">prmC</name>
    <name evidence="7" type="ORF">I6G51_07115</name>
    <name evidence="8" type="ORF">NCTC10288_01474</name>
</gene>
<dbReference type="Proteomes" id="UP000249264">
    <property type="component" value="Chromosome 1"/>
</dbReference>
<dbReference type="SUPFAM" id="SSF53335">
    <property type="entry name" value="S-adenosyl-L-methionine-dependent methyltransferases"/>
    <property type="match status" value="1"/>
</dbReference>
<dbReference type="Pfam" id="PF17827">
    <property type="entry name" value="PrmC_N"/>
    <property type="match status" value="1"/>
</dbReference>
<dbReference type="GO" id="GO:0102559">
    <property type="term" value="F:peptide chain release factor N(5)-glutamine methyltransferase activity"/>
    <property type="evidence" value="ECO:0007669"/>
    <property type="project" value="UniProtKB-EC"/>
</dbReference>